<protein>
    <submittedName>
        <fullName evidence="1">Uncharacterized protein</fullName>
    </submittedName>
</protein>
<comment type="caution">
    <text evidence="1">The sequence shown here is derived from an EMBL/GenBank/DDBJ whole genome shotgun (WGS) entry which is preliminary data.</text>
</comment>
<dbReference type="EMBL" id="CAKOAT010066822">
    <property type="protein sequence ID" value="CAH8307058.1"/>
    <property type="molecule type" value="Genomic_DNA"/>
</dbReference>
<name>A0ABC8IZX7_ERUVS</name>
<dbReference type="Proteomes" id="UP001642260">
    <property type="component" value="Unassembled WGS sequence"/>
</dbReference>
<keyword evidence="2" id="KW-1185">Reference proteome</keyword>
<accession>A0ABC8IZX7</accession>
<sequence length="169" mass="19057">MPTELLSTFQQSVVTGLDHMCLPMDNGRFRFQVHVDLNPTVDIVDHMKLLNGELLIHRTVLDEVEIANTKLSSNPKSSKIVKCIGVISKQRPTDGPSSFVCSKCGNENIHVYDNKYQAVFVLVGDEGRELTGKHASRIVDKYFKVNGDLDPDHEVLACPTNFDRHHWIE</sequence>
<evidence type="ECO:0000313" key="2">
    <source>
        <dbReference type="Proteomes" id="UP001642260"/>
    </source>
</evidence>
<dbReference type="AlphaFoldDB" id="A0ABC8IZX7"/>
<evidence type="ECO:0000313" key="1">
    <source>
        <dbReference type="EMBL" id="CAH8307058.1"/>
    </source>
</evidence>
<proteinExistence type="predicted"/>
<organism evidence="1 2">
    <name type="scientific">Eruca vesicaria subsp. sativa</name>
    <name type="common">Garden rocket</name>
    <name type="synonym">Eruca sativa</name>
    <dbReference type="NCBI Taxonomy" id="29727"/>
    <lineage>
        <taxon>Eukaryota</taxon>
        <taxon>Viridiplantae</taxon>
        <taxon>Streptophyta</taxon>
        <taxon>Embryophyta</taxon>
        <taxon>Tracheophyta</taxon>
        <taxon>Spermatophyta</taxon>
        <taxon>Magnoliopsida</taxon>
        <taxon>eudicotyledons</taxon>
        <taxon>Gunneridae</taxon>
        <taxon>Pentapetalae</taxon>
        <taxon>rosids</taxon>
        <taxon>malvids</taxon>
        <taxon>Brassicales</taxon>
        <taxon>Brassicaceae</taxon>
        <taxon>Brassiceae</taxon>
        <taxon>Eruca</taxon>
    </lineage>
</organism>
<reference evidence="1 2" key="1">
    <citation type="submission" date="2022-03" db="EMBL/GenBank/DDBJ databases">
        <authorList>
            <person name="Macdonald S."/>
            <person name="Ahmed S."/>
            <person name="Newling K."/>
        </authorList>
    </citation>
    <scope>NUCLEOTIDE SEQUENCE [LARGE SCALE GENOMIC DNA]</scope>
</reference>
<gene>
    <name evidence="1" type="ORF">ERUC_LOCUS4826</name>
</gene>